<dbReference type="EnsemblBacteria" id="AAW86875">
    <property type="protein sequence ID" value="AAW86875"/>
    <property type="gene ID" value="VF_2380"/>
</dbReference>
<evidence type="ECO:0000259" key="9">
    <source>
        <dbReference type="Pfam" id="PF12832"/>
    </source>
</evidence>
<dbReference type="STRING" id="312309.VF_2380"/>
<dbReference type="NCBIfam" id="NF008346">
    <property type="entry name" value="PRK11128.1"/>
    <property type="match status" value="1"/>
</dbReference>
<reference evidence="10 11" key="1">
    <citation type="journal article" date="2005" name="Proc. Natl. Acad. Sci. U.S.A.">
        <title>Complete genome sequence of Vibrio fischeri: a symbiotic bacterium with pathogenic congeners.</title>
        <authorList>
            <person name="Ruby E.G."/>
            <person name="Urbanowski M."/>
            <person name="Campbell J."/>
            <person name="Dunn A."/>
            <person name="Faini M."/>
            <person name="Gunsalus R."/>
            <person name="Lostroh P."/>
            <person name="Lupp C."/>
            <person name="McCann J."/>
            <person name="Millikan D."/>
            <person name="Schaefer A."/>
            <person name="Stabb E."/>
            <person name="Stevens A."/>
            <person name="Visick K."/>
            <person name="Whistler C."/>
            <person name="Greenberg E.P."/>
        </authorList>
    </citation>
    <scope>NUCLEOTIDE SEQUENCE [LARGE SCALE GENOMIC DNA]</scope>
    <source>
        <strain evidence="11">ATCC 700601 / ES114</strain>
    </source>
</reference>
<accession>Q5E271</accession>
<reference evidence="10 11" key="2">
    <citation type="journal article" date="2008" name="BMC Genomics">
        <title>Comparative genomics-based investigation of resequencing targets in Vibrio fischeri: focus on point miscalls and artefactual expansions.</title>
        <authorList>
            <person name="Mandel M.J."/>
            <person name="Stabb E.V."/>
            <person name="Ruby E.G."/>
        </authorList>
    </citation>
    <scope>NUCLEOTIDE SEQUENCE [LARGE SCALE GENOMIC DNA]</scope>
    <source>
        <strain evidence="11">ATCC 700601 / ES114</strain>
    </source>
</reference>
<dbReference type="InterPro" id="IPR036259">
    <property type="entry name" value="MFS_trans_sf"/>
</dbReference>
<feature type="transmembrane region" description="Helical" evidence="8">
    <location>
        <begin position="137"/>
        <end position="156"/>
    </location>
</feature>
<gene>
    <name evidence="10" type="primary">hcaT</name>
    <name evidence="10" type="ordered locus">VF_2380</name>
</gene>
<evidence type="ECO:0000256" key="4">
    <source>
        <dbReference type="ARBA" id="ARBA00022519"/>
    </source>
</evidence>
<evidence type="ECO:0000313" key="10">
    <source>
        <dbReference type="EMBL" id="AAW86875.1"/>
    </source>
</evidence>
<dbReference type="GO" id="GO:0015528">
    <property type="term" value="F:lactose:proton symporter activity"/>
    <property type="evidence" value="ECO:0007669"/>
    <property type="project" value="TreeGrafter"/>
</dbReference>
<dbReference type="Gene3D" id="1.20.1250.20">
    <property type="entry name" value="MFS general substrate transporter like domains"/>
    <property type="match status" value="2"/>
</dbReference>
<dbReference type="Proteomes" id="UP000000537">
    <property type="component" value="Chromosome I"/>
</dbReference>
<dbReference type="SUPFAM" id="SSF103473">
    <property type="entry name" value="MFS general substrate transporter"/>
    <property type="match status" value="1"/>
</dbReference>
<feature type="domain" description="Major facilitator superfamily associated" evidence="9">
    <location>
        <begin position="58"/>
        <end position="403"/>
    </location>
</feature>
<feature type="transmembrane region" description="Helical" evidence="8">
    <location>
        <begin position="333"/>
        <end position="355"/>
    </location>
</feature>
<dbReference type="NCBIfam" id="NF037955">
    <property type="entry name" value="mfs"/>
    <property type="match status" value="1"/>
</dbReference>
<feature type="transmembrane region" description="Helical" evidence="8">
    <location>
        <begin position="395"/>
        <end position="414"/>
    </location>
</feature>
<dbReference type="EMBL" id="CP000020">
    <property type="protein sequence ID" value="AAW86875.1"/>
    <property type="molecule type" value="Genomic_DNA"/>
</dbReference>
<keyword evidence="3" id="KW-1003">Cell membrane</keyword>
<feature type="transmembrane region" description="Helical" evidence="8">
    <location>
        <begin position="201"/>
        <end position="218"/>
    </location>
</feature>
<feature type="transmembrane region" description="Helical" evidence="8">
    <location>
        <begin position="238"/>
        <end position="261"/>
    </location>
</feature>
<protein>
    <submittedName>
        <fullName evidence="10">Predicted 3-phenylpropionic transporter</fullName>
    </submittedName>
</protein>
<proteinExistence type="predicted"/>
<dbReference type="GO" id="GO:0005886">
    <property type="term" value="C:plasma membrane"/>
    <property type="evidence" value="ECO:0007669"/>
    <property type="project" value="UniProtKB-SubCell"/>
</dbReference>
<evidence type="ECO:0000256" key="6">
    <source>
        <dbReference type="ARBA" id="ARBA00022989"/>
    </source>
</evidence>
<keyword evidence="2" id="KW-0813">Transport</keyword>
<evidence type="ECO:0000256" key="3">
    <source>
        <dbReference type="ARBA" id="ARBA00022475"/>
    </source>
</evidence>
<feature type="transmembrane region" description="Helical" evidence="8">
    <location>
        <begin position="177"/>
        <end position="195"/>
    </location>
</feature>
<organism evidence="10 11">
    <name type="scientific">Aliivibrio fischeri (strain ATCC 700601 / ES114)</name>
    <name type="common">Vibrio fischeri</name>
    <dbReference type="NCBI Taxonomy" id="312309"/>
    <lineage>
        <taxon>Bacteria</taxon>
        <taxon>Pseudomonadati</taxon>
        <taxon>Pseudomonadota</taxon>
        <taxon>Gammaproteobacteria</taxon>
        <taxon>Vibrionales</taxon>
        <taxon>Vibrionaceae</taxon>
        <taxon>Aliivibrio</taxon>
    </lineage>
</organism>
<dbReference type="PATRIC" id="fig|312309.11.peg.2416"/>
<dbReference type="KEGG" id="vfi:VF_2380"/>
<evidence type="ECO:0000256" key="5">
    <source>
        <dbReference type="ARBA" id="ARBA00022692"/>
    </source>
</evidence>
<dbReference type="PANTHER" id="PTHR23522">
    <property type="entry name" value="BLL5896 PROTEIN"/>
    <property type="match status" value="1"/>
</dbReference>
<dbReference type="Pfam" id="PF12832">
    <property type="entry name" value="MFS_1_like"/>
    <property type="match status" value="1"/>
</dbReference>
<keyword evidence="11" id="KW-1185">Reference proteome</keyword>
<keyword evidence="7 8" id="KW-0472">Membrane</keyword>
<dbReference type="InterPro" id="IPR024989">
    <property type="entry name" value="MFS_assoc_dom"/>
</dbReference>
<evidence type="ECO:0000256" key="2">
    <source>
        <dbReference type="ARBA" id="ARBA00022448"/>
    </source>
</evidence>
<dbReference type="CDD" id="cd17335">
    <property type="entry name" value="MFS_MFSD6"/>
    <property type="match status" value="1"/>
</dbReference>
<sequence length="421" mass="46490">MNMKPKSHFKRCIFLLVLFSLFINQYDAIITASFYFLLDIIMLRVSPFAWISQYFGGFFFAYGVYLPFWALWFEEQGVSAGDIGVLIGLGFATRCVANLVITPRLHRVEHIVPALRLLTLASLIALALFLVNGASFWWLAIVTVLFNLSCGPAVPLSDAMTNYYAKNNLLDYGRTRLWGSVSFIAGSTVVGYLVSGFGTDMIVYTAIAGILAALVLVMRNPNPMPVSVSDEDNERPKLLALLTEAPIVKFIVLVALIQGSHAAYYSFSSIYWKESGYQESTIGYLWSLGVVAEVMVFAFSKQLFAGWKTSTLFKVAAIGVVIRWGLTAATTELFALVLVQALHGVTFAMAHLAAIQYIQKFPQNKMVALQALYNAIPLGAFIALMTTLSGWGYEAWGANIFWLMAAMGVFALLIKLDKVKS</sequence>
<feature type="transmembrane region" description="Helical" evidence="8">
    <location>
        <begin position="13"/>
        <end position="38"/>
    </location>
</feature>
<feature type="transmembrane region" description="Helical" evidence="8">
    <location>
        <begin position="50"/>
        <end position="71"/>
    </location>
</feature>
<dbReference type="PIRSF" id="PIRSF004925">
    <property type="entry name" value="HcaT"/>
    <property type="match status" value="1"/>
</dbReference>
<feature type="transmembrane region" description="Helical" evidence="8">
    <location>
        <begin position="113"/>
        <end position="131"/>
    </location>
</feature>
<evidence type="ECO:0000313" key="11">
    <source>
        <dbReference type="Proteomes" id="UP000000537"/>
    </source>
</evidence>
<evidence type="ECO:0000256" key="1">
    <source>
        <dbReference type="ARBA" id="ARBA00004429"/>
    </source>
</evidence>
<feature type="transmembrane region" description="Helical" evidence="8">
    <location>
        <begin position="367"/>
        <end position="389"/>
    </location>
</feature>
<comment type="subcellular location">
    <subcellularLocation>
        <location evidence="1">Cell inner membrane</location>
        <topology evidence="1">Multi-pass membrane protein</topology>
    </subcellularLocation>
</comment>
<dbReference type="GO" id="GO:0030395">
    <property type="term" value="F:lactose binding"/>
    <property type="evidence" value="ECO:0007669"/>
    <property type="project" value="TreeGrafter"/>
</dbReference>
<feature type="transmembrane region" description="Helical" evidence="8">
    <location>
        <begin position="281"/>
        <end position="299"/>
    </location>
</feature>
<dbReference type="AlphaFoldDB" id="Q5E271"/>
<keyword evidence="4" id="KW-0997">Cell inner membrane</keyword>
<dbReference type="eggNOG" id="COG2814">
    <property type="taxonomic scope" value="Bacteria"/>
</dbReference>
<dbReference type="InterPro" id="IPR026032">
    <property type="entry name" value="HcaT-like"/>
</dbReference>
<evidence type="ECO:0000256" key="8">
    <source>
        <dbReference type="SAM" id="Phobius"/>
    </source>
</evidence>
<dbReference type="PANTHER" id="PTHR23522:SF10">
    <property type="entry name" value="3-PHENYLPROPIONIC ACID TRANSPORTER-RELATED"/>
    <property type="match status" value="1"/>
</dbReference>
<dbReference type="HOGENOM" id="CLU_013133_6_0_6"/>
<feature type="transmembrane region" description="Helical" evidence="8">
    <location>
        <begin position="311"/>
        <end position="327"/>
    </location>
</feature>
<keyword evidence="6 8" id="KW-1133">Transmembrane helix</keyword>
<evidence type="ECO:0000256" key="7">
    <source>
        <dbReference type="ARBA" id="ARBA00023136"/>
    </source>
</evidence>
<keyword evidence="5 8" id="KW-0812">Transmembrane</keyword>
<name>Q5E271_ALIF1</name>
<dbReference type="OrthoDB" id="9150135at2"/>